<protein>
    <submittedName>
        <fullName evidence="3">Putative biotin synthase</fullName>
    </submittedName>
</protein>
<keyword evidence="2" id="KW-0472">Membrane</keyword>
<accession>A0A224XX62</accession>
<keyword evidence="2" id="KW-1133">Transmembrane helix</keyword>
<dbReference type="EMBL" id="GFTR01001928">
    <property type="protein sequence ID" value="JAW14498.1"/>
    <property type="molecule type" value="Transcribed_RNA"/>
</dbReference>
<feature type="transmembrane region" description="Helical" evidence="2">
    <location>
        <begin position="35"/>
        <end position="63"/>
    </location>
</feature>
<name>A0A224XX62_9HEMI</name>
<evidence type="ECO:0000313" key="3">
    <source>
        <dbReference type="EMBL" id="JAW14498.1"/>
    </source>
</evidence>
<organism evidence="3">
    <name type="scientific">Panstrongylus lignarius</name>
    <dbReference type="NCBI Taxonomy" id="156445"/>
    <lineage>
        <taxon>Eukaryota</taxon>
        <taxon>Metazoa</taxon>
        <taxon>Ecdysozoa</taxon>
        <taxon>Arthropoda</taxon>
        <taxon>Hexapoda</taxon>
        <taxon>Insecta</taxon>
        <taxon>Pterygota</taxon>
        <taxon>Neoptera</taxon>
        <taxon>Paraneoptera</taxon>
        <taxon>Hemiptera</taxon>
        <taxon>Heteroptera</taxon>
        <taxon>Panheteroptera</taxon>
        <taxon>Cimicomorpha</taxon>
        <taxon>Reduviidae</taxon>
        <taxon>Triatominae</taxon>
        <taxon>Panstrongylus</taxon>
    </lineage>
</organism>
<keyword evidence="2" id="KW-0812">Transmembrane</keyword>
<evidence type="ECO:0000256" key="2">
    <source>
        <dbReference type="SAM" id="Phobius"/>
    </source>
</evidence>
<dbReference type="AlphaFoldDB" id="A0A224XX62"/>
<reference evidence="3" key="1">
    <citation type="journal article" date="2018" name="PLoS Negl. Trop. Dis.">
        <title>An insight into the salivary gland and fat body transcriptome of Panstrongylus lignarius (Hemiptera: Heteroptera), the main vector of Chagas disease in Peru.</title>
        <authorList>
            <person name="Nevoa J.C."/>
            <person name="Mendes M.T."/>
            <person name="da Silva M.V."/>
            <person name="Soares S.C."/>
            <person name="Oliveira C.J.F."/>
            <person name="Ribeiro J.M.C."/>
        </authorList>
    </citation>
    <scope>NUCLEOTIDE SEQUENCE</scope>
</reference>
<evidence type="ECO:0000256" key="1">
    <source>
        <dbReference type="SAM" id="MobiDB-lite"/>
    </source>
</evidence>
<feature type="region of interest" description="Disordered" evidence="1">
    <location>
        <begin position="89"/>
        <end position="116"/>
    </location>
</feature>
<proteinExistence type="predicted"/>
<sequence length="116" mass="13092">MGSAVSWLYSEMMAFGNWMESIWQTLVLEERQHPYLLAFAIIIVLSFLISLLCNLCACCWTLCCTKSPHYTFINPSKANNYGTIQPIRQPGEKSYPYNPDMASNSGQSEKGLVKTV</sequence>